<evidence type="ECO:0000313" key="3">
    <source>
        <dbReference type="Proteomes" id="UP001153269"/>
    </source>
</evidence>
<evidence type="ECO:0000313" key="2">
    <source>
        <dbReference type="EMBL" id="CAB1447340.1"/>
    </source>
</evidence>
<organism evidence="2 3">
    <name type="scientific">Pleuronectes platessa</name>
    <name type="common">European plaice</name>
    <dbReference type="NCBI Taxonomy" id="8262"/>
    <lineage>
        <taxon>Eukaryota</taxon>
        <taxon>Metazoa</taxon>
        <taxon>Chordata</taxon>
        <taxon>Craniata</taxon>
        <taxon>Vertebrata</taxon>
        <taxon>Euteleostomi</taxon>
        <taxon>Actinopterygii</taxon>
        <taxon>Neopterygii</taxon>
        <taxon>Teleostei</taxon>
        <taxon>Neoteleostei</taxon>
        <taxon>Acanthomorphata</taxon>
        <taxon>Carangaria</taxon>
        <taxon>Pleuronectiformes</taxon>
        <taxon>Pleuronectoidei</taxon>
        <taxon>Pleuronectidae</taxon>
        <taxon>Pleuronectes</taxon>
    </lineage>
</organism>
<feature type="compositionally biased region" description="Basic and acidic residues" evidence="1">
    <location>
        <begin position="85"/>
        <end position="94"/>
    </location>
</feature>
<protein>
    <submittedName>
        <fullName evidence="2">Uncharacterized protein</fullName>
    </submittedName>
</protein>
<dbReference type="EMBL" id="CADEAL010003943">
    <property type="protein sequence ID" value="CAB1447340.1"/>
    <property type="molecule type" value="Genomic_DNA"/>
</dbReference>
<reference evidence="2" key="1">
    <citation type="submission" date="2020-03" db="EMBL/GenBank/DDBJ databases">
        <authorList>
            <person name="Weist P."/>
        </authorList>
    </citation>
    <scope>NUCLEOTIDE SEQUENCE</scope>
</reference>
<dbReference type="AlphaFoldDB" id="A0A9N7Z127"/>
<keyword evidence="3" id="KW-1185">Reference proteome</keyword>
<name>A0A9N7Z127_PLEPL</name>
<evidence type="ECO:0000256" key="1">
    <source>
        <dbReference type="SAM" id="MobiDB-lite"/>
    </source>
</evidence>
<proteinExistence type="predicted"/>
<feature type="region of interest" description="Disordered" evidence="1">
    <location>
        <begin position="42"/>
        <end position="94"/>
    </location>
</feature>
<gene>
    <name evidence="2" type="ORF">PLEPLA_LOCUS35035</name>
</gene>
<sequence>MSRCERATCLKMAKWKESLRQLHAPKLLGPSPEVSTAVFSLEDSSDVPNEGTEMMESVDRAPAAAASSSHYQELAQPGPPKKRRMETDPEVRRK</sequence>
<accession>A0A9N7Z127</accession>
<dbReference type="Proteomes" id="UP001153269">
    <property type="component" value="Unassembled WGS sequence"/>
</dbReference>
<comment type="caution">
    <text evidence="2">The sequence shown here is derived from an EMBL/GenBank/DDBJ whole genome shotgun (WGS) entry which is preliminary data.</text>
</comment>